<dbReference type="Gene3D" id="3.40.50.720">
    <property type="entry name" value="NAD(P)-binding Rossmann-like Domain"/>
    <property type="match status" value="1"/>
</dbReference>
<gene>
    <name evidence="8" type="ORF">FLAG1_06379</name>
</gene>
<evidence type="ECO:0000256" key="3">
    <source>
        <dbReference type="ARBA" id="ARBA00038984"/>
    </source>
</evidence>
<protein>
    <recommendedName>
        <fullName evidence="3">D-xylose 1-dehydrogenase (NADP(+), D-xylono-1,5-lactone-forming)</fullName>
        <ecNumber evidence="3">1.1.1.179</ecNumber>
    </recommendedName>
    <alternativeName>
        <fullName evidence="4">D-xylose-NADP dehydrogenase</fullName>
    </alternativeName>
</protein>
<evidence type="ECO:0000256" key="4">
    <source>
        <dbReference type="ARBA" id="ARBA00042988"/>
    </source>
</evidence>
<keyword evidence="9" id="KW-1185">Reference proteome</keyword>
<evidence type="ECO:0000256" key="1">
    <source>
        <dbReference type="ARBA" id="ARBA00010928"/>
    </source>
</evidence>
<evidence type="ECO:0000256" key="2">
    <source>
        <dbReference type="ARBA" id="ARBA00023002"/>
    </source>
</evidence>
<dbReference type="AlphaFoldDB" id="A0A0M9EVF9"/>
<comment type="caution">
    <text evidence="8">The sequence shown here is derived from an EMBL/GenBank/DDBJ whole genome shotgun (WGS) entry which is preliminary data.</text>
</comment>
<evidence type="ECO:0000313" key="9">
    <source>
        <dbReference type="Proteomes" id="UP000037904"/>
    </source>
</evidence>
<dbReference type="GO" id="GO:0000166">
    <property type="term" value="F:nucleotide binding"/>
    <property type="evidence" value="ECO:0007669"/>
    <property type="project" value="InterPro"/>
</dbReference>
<keyword evidence="2" id="KW-0560">Oxidoreductase</keyword>
<dbReference type="InterPro" id="IPR000683">
    <property type="entry name" value="Gfo/Idh/MocA-like_OxRdtase_N"/>
</dbReference>
<organism evidence="8 9">
    <name type="scientific">Fusarium langsethiae</name>
    <dbReference type="NCBI Taxonomy" id="179993"/>
    <lineage>
        <taxon>Eukaryota</taxon>
        <taxon>Fungi</taxon>
        <taxon>Dikarya</taxon>
        <taxon>Ascomycota</taxon>
        <taxon>Pezizomycotina</taxon>
        <taxon>Sordariomycetes</taxon>
        <taxon>Hypocreomycetidae</taxon>
        <taxon>Hypocreales</taxon>
        <taxon>Nectriaceae</taxon>
        <taxon>Fusarium</taxon>
    </lineage>
</organism>
<dbReference type="SUPFAM" id="SSF51735">
    <property type="entry name" value="NAD(P)-binding Rossmann-fold domains"/>
    <property type="match status" value="1"/>
</dbReference>
<evidence type="ECO:0000256" key="5">
    <source>
        <dbReference type="ARBA" id="ARBA00049233"/>
    </source>
</evidence>
<dbReference type="EC" id="1.1.1.179" evidence="3"/>
<comment type="catalytic activity">
    <reaction evidence="5">
        <text>D-xylose + NADP(+) = D-xylono-1,5-lactone + NADPH + H(+)</text>
        <dbReference type="Rhea" id="RHEA:22000"/>
        <dbReference type="ChEBI" id="CHEBI:15378"/>
        <dbReference type="ChEBI" id="CHEBI:15867"/>
        <dbReference type="ChEBI" id="CHEBI:53455"/>
        <dbReference type="ChEBI" id="CHEBI:57783"/>
        <dbReference type="ChEBI" id="CHEBI:58349"/>
        <dbReference type="EC" id="1.1.1.179"/>
    </reaction>
</comment>
<dbReference type="Pfam" id="PF01408">
    <property type="entry name" value="GFO_IDH_MocA"/>
    <property type="match status" value="1"/>
</dbReference>
<dbReference type="InterPro" id="IPR036291">
    <property type="entry name" value="NAD(P)-bd_dom_sf"/>
</dbReference>
<evidence type="ECO:0000259" key="7">
    <source>
        <dbReference type="Pfam" id="PF22725"/>
    </source>
</evidence>
<comment type="similarity">
    <text evidence="1">Belongs to the Gfo/Idh/MocA family.</text>
</comment>
<dbReference type="Pfam" id="PF22725">
    <property type="entry name" value="GFO_IDH_MocA_C3"/>
    <property type="match status" value="1"/>
</dbReference>
<dbReference type="InterPro" id="IPR055170">
    <property type="entry name" value="GFO_IDH_MocA-like_dom"/>
</dbReference>
<dbReference type="SUPFAM" id="SSF55347">
    <property type="entry name" value="Glyceraldehyde-3-phosphate dehydrogenase-like, C-terminal domain"/>
    <property type="match status" value="1"/>
</dbReference>
<dbReference type="OrthoDB" id="2129491at2759"/>
<feature type="domain" description="Gfo/Idh/MocA-like oxidoreductase N-terminal" evidence="6">
    <location>
        <begin position="8"/>
        <end position="134"/>
    </location>
</feature>
<evidence type="ECO:0000259" key="6">
    <source>
        <dbReference type="Pfam" id="PF01408"/>
    </source>
</evidence>
<dbReference type="PANTHER" id="PTHR22604">
    <property type="entry name" value="OXIDOREDUCTASES"/>
    <property type="match status" value="1"/>
</dbReference>
<dbReference type="PANTHER" id="PTHR22604:SF105">
    <property type="entry name" value="TRANS-1,2-DIHYDROBENZENE-1,2-DIOL DEHYDROGENASE"/>
    <property type="match status" value="1"/>
</dbReference>
<dbReference type="Gene3D" id="3.30.360.10">
    <property type="entry name" value="Dihydrodipicolinate Reductase, domain 2"/>
    <property type="match status" value="1"/>
</dbReference>
<dbReference type="Proteomes" id="UP000037904">
    <property type="component" value="Unassembled WGS sequence"/>
</dbReference>
<proteinExistence type="inferred from homology"/>
<evidence type="ECO:0000313" key="8">
    <source>
        <dbReference type="EMBL" id="KPA40728.1"/>
    </source>
</evidence>
<feature type="domain" description="GFO/IDH/MocA-like oxidoreductase" evidence="7">
    <location>
        <begin position="146"/>
        <end position="271"/>
    </location>
</feature>
<accession>A0A0M9EVF9</accession>
<reference evidence="8 9" key="1">
    <citation type="submission" date="2015-04" db="EMBL/GenBank/DDBJ databases">
        <title>The draft genome sequence of Fusarium langsethiae, a T-2/HT-2 mycotoxin producer.</title>
        <authorList>
            <person name="Lysoe E."/>
            <person name="Divon H.H."/>
            <person name="Terzi V."/>
            <person name="Orru L."/>
            <person name="Lamontanara A."/>
            <person name="Kolseth A.-K."/>
            <person name="Frandsen R.J."/>
            <person name="Nielsen K."/>
            <person name="Thrane U."/>
        </authorList>
    </citation>
    <scope>NUCLEOTIDE SEQUENCE [LARGE SCALE GENOMIC DNA]</scope>
    <source>
        <strain evidence="8 9">Fl201059</strain>
    </source>
</reference>
<sequence length="352" mass="38834">MSESKPTLRWGIIGTGMISSWFIADLTIDRKDAKATHIIQAIGSSSVEKGRKFVEEHLQNASQPPTIYGSYQEAYQDPNVDIIYIGTPHGFHKKNCLDAIAHGKHVLCEKAFTLNAREAREVFEAAKTKGVFIMEAMWTRFFPLVKTVQKLIHEDKVIGDLVRLFADFAMDQHIESLAPEHRLRDLSLGAGSLLDIGIYSLTWGLVGLDPGVGEKATTPKICAAQTLVQGVDISTSIILLYPDGKQGIITSNSKVKTPNVFCRIEGTGGYIVVEGPAAAPENFTVYKDGNTEGKRYDFEKPGRGFYWEADAVALDIAAGKVESDVMPWSETVHVMEIMDEIRRQGGSKFPQD</sequence>
<name>A0A0M9EVF9_FUSLA</name>
<dbReference type="EMBL" id="JXCE01000122">
    <property type="protein sequence ID" value="KPA40728.1"/>
    <property type="molecule type" value="Genomic_DNA"/>
</dbReference>
<dbReference type="InterPro" id="IPR050984">
    <property type="entry name" value="Gfo/Idh/MocA_domain"/>
</dbReference>
<dbReference type="GO" id="GO:0047837">
    <property type="term" value="F:D-xylose 1-dehydrogenase (NADP+) activity"/>
    <property type="evidence" value="ECO:0007669"/>
    <property type="project" value="UniProtKB-EC"/>
</dbReference>